<evidence type="ECO:0000259" key="1">
    <source>
        <dbReference type="Pfam" id="PF09848"/>
    </source>
</evidence>
<reference evidence="2 3" key="1">
    <citation type="submission" date="2017-03" db="EMBL/GenBank/DDBJ databases">
        <title>The whole genome sequencing and assembly of Lysinibacillus sphaericus DSM 28T strain.</title>
        <authorList>
            <person name="Lee Y.-J."/>
            <person name="Yi H."/>
            <person name="Bahn Y.-S."/>
            <person name="Kim J.F."/>
            <person name="Lee D.-W."/>
        </authorList>
    </citation>
    <scope>NUCLEOTIDE SEQUENCE [LARGE SCALE GENOMIC DNA]</scope>
    <source>
        <strain evidence="2 3">DSM 28</strain>
    </source>
</reference>
<evidence type="ECO:0000313" key="2">
    <source>
        <dbReference type="EMBL" id="AVK95635.1"/>
    </source>
</evidence>
<protein>
    <recommendedName>
        <fullName evidence="1">Schlafen group 3-like DNA/RNA helicase domain-containing protein</fullName>
    </recommendedName>
</protein>
<dbReference type="Proteomes" id="UP000238825">
    <property type="component" value="Chromosome"/>
</dbReference>
<feature type="domain" description="Schlafen group 3-like DNA/RNA helicase" evidence="1">
    <location>
        <begin position="3"/>
        <end position="67"/>
    </location>
</feature>
<dbReference type="EMBL" id="CP019980">
    <property type="protein sequence ID" value="AVK95635.1"/>
    <property type="molecule type" value="Genomic_DNA"/>
</dbReference>
<proteinExistence type="predicted"/>
<accession>A0A2S0JWW8</accession>
<sequence length="68" mass="8095">MDQFKVFESLKDMHDEIKDKNKQHGLSRIVSTFDYLHKKDGGTYYVKESNGEYQLPWNTTSTKYTWAD</sequence>
<dbReference type="RefSeq" id="WP_024364172.1">
    <property type="nucleotide sequence ID" value="NZ_BJNS01000021.1"/>
</dbReference>
<dbReference type="GeneID" id="93257903"/>
<gene>
    <name evidence="2" type="ORF">LS41612_04775</name>
</gene>
<name>A0A2S0JWW8_LYSSH</name>
<dbReference type="InterPro" id="IPR018647">
    <property type="entry name" value="SLFN_3-like_DNA/RNA_helicase"/>
</dbReference>
<dbReference type="Pfam" id="PF09848">
    <property type="entry name" value="SLFN-g3_helicase"/>
    <property type="match status" value="1"/>
</dbReference>
<organism evidence="2 3">
    <name type="scientific">Lysinibacillus sphaericus</name>
    <name type="common">Bacillus sphaericus</name>
    <dbReference type="NCBI Taxonomy" id="1421"/>
    <lineage>
        <taxon>Bacteria</taxon>
        <taxon>Bacillati</taxon>
        <taxon>Bacillota</taxon>
        <taxon>Bacilli</taxon>
        <taxon>Bacillales</taxon>
        <taxon>Bacillaceae</taxon>
        <taxon>Lysinibacillus</taxon>
    </lineage>
</organism>
<evidence type="ECO:0000313" key="3">
    <source>
        <dbReference type="Proteomes" id="UP000238825"/>
    </source>
</evidence>
<dbReference type="AlphaFoldDB" id="A0A2S0JWW8"/>